<keyword evidence="1" id="KW-0732">Signal</keyword>
<dbReference type="Proteomes" id="UP000215595">
    <property type="component" value="Unassembled WGS sequence"/>
</dbReference>
<dbReference type="SUPFAM" id="SSF50156">
    <property type="entry name" value="PDZ domain-like"/>
    <property type="match status" value="1"/>
</dbReference>
<proteinExistence type="predicted"/>
<evidence type="ECO:0000256" key="1">
    <source>
        <dbReference type="SAM" id="SignalP"/>
    </source>
</evidence>
<feature type="chain" id="PRO_5012717076" evidence="1">
    <location>
        <begin position="39"/>
        <end position="627"/>
    </location>
</feature>
<dbReference type="SMART" id="SM00228">
    <property type="entry name" value="PDZ"/>
    <property type="match status" value="1"/>
</dbReference>
<name>A0A258FJH7_9CAUL</name>
<reference evidence="3 4" key="1">
    <citation type="submission" date="2017-03" db="EMBL/GenBank/DDBJ databases">
        <title>Lifting the veil on microbial sulfur biogeochemistry in mining wastewaters.</title>
        <authorList>
            <person name="Kantor R.S."/>
            <person name="Colenbrander Nelson T."/>
            <person name="Marshall S."/>
            <person name="Bennett D."/>
            <person name="Apte S."/>
            <person name="Camacho D."/>
            <person name="Thomas B.C."/>
            <person name="Warren L.A."/>
            <person name="Banfield J.F."/>
        </authorList>
    </citation>
    <scope>NUCLEOTIDE SEQUENCE [LARGE SCALE GENOMIC DNA]</scope>
    <source>
        <strain evidence="3">32-69-9</strain>
    </source>
</reference>
<dbReference type="Pfam" id="PF13180">
    <property type="entry name" value="PDZ_2"/>
    <property type="match status" value="1"/>
</dbReference>
<dbReference type="InterPro" id="IPR001478">
    <property type="entry name" value="PDZ"/>
</dbReference>
<organism evidence="3 4">
    <name type="scientific">Brevundimonas subvibrioides</name>
    <dbReference type="NCBI Taxonomy" id="74313"/>
    <lineage>
        <taxon>Bacteria</taxon>
        <taxon>Pseudomonadati</taxon>
        <taxon>Pseudomonadota</taxon>
        <taxon>Alphaproteobacteria</taxon>
        <taxon>Caulobacterales</taxon>
        <taxon>Caulobacteraceae</taxon>
        <taxon>Brevundimonas</taxon>
    </lineage>
</organism>
<evidence type="ECO:0000313" key="4">
    <source>
        <dbReference type="Proteomes" id="UP000215595"/>
    </source>
</evidence>
<feature type="signal peptide" evidence="1">
    <location>
        <begin position="1"/>
        <end position="38"/>
    </location>
</feature>
<dbReference type="InterPro" id="IPR040756">
    <property type="entry name" value="Peptidase_M61_N"/>
</dbReference>
<dbReference type="AlphaFoldDB" id="A0A258FJH7"/>
<dbReference type="PIRSF" id="PIRSF016493">
    <property type="entry name" value="Glycyl_aminpptds"/>
    <property type="match status" value="1"/>
</dbReference>
<dbReference type="InterPro" id="IPR027268">
    <property type="entry name" value="Peptidase_M4/M1_CTD_sf"/>
</dbReference>
<dbReference type="Pfam" id="PF17899">
    <property type="entry name" value="Peptidase_M61_N"/>
    <property type="match status" value="1"/>
</dbReference>
<dbReference type="Gene3D" id="1.10.390.10">
    <property type="entry name" value="Neutral Protease Domain 2"/>
    <property type="match status" value="1"/>
</dbReference>
<dbReference type="InterPro" id="IPR007963">
    <property type="entry name" value="Peptidase_M61_catalytic"/>
</dbReference>
<dbReference type="InterPro" id="IPR024191">
    <property type="entry name" value="Peptidase_M61"/>
</dbReference>
<gene>
    <name evidence="3" type="ORF">B7Z01_11140</name>
</gene>
<dbReference type="Gene3D" id="2.30.42.10">
    <property type="match status" value="1"/>
</dbReference>
<protein>
    <submittedName>
        <fullName evidence="3">Peptidase M61</fullName>
    </submittedName>
</protein>
<dbReference type="EMBL" id="NCEB01000022">
    <property type="protein sequence ID" value="OYX32466.1"/>
    <property type="molecule type" value="Genomic_DNA"/>
</dbReference>
<evidence type="ECO:0000259" key="2">
    <source>
        <dbReference type="SMART" id="SM00228"/>
    </source>
</evidence>
<dbReference type="SUPFAM" id="SSF55486">
    <property type="entry name" value="Metalloproteases ('zincins'), catalytic domain"/>
    <property type="match status" value="1"/>
</dbReference>
<accession>A0A258FJH7</accession>
<dbReference type="Pfam" id="PF05299">
    <property type="entry name" value="Peptidase_M61"/>
    <property type="match status" value="1"/>
</dbReference>
<comment type="caution">
    <text evidence="3">The sequence shown here is derived from an EMBL/GenBank/DDBJ whole genome shotgun (WGS) entry which is preliminary data.</text>
</comment>
<sequence>MDRGAGGGVRGGGVRRNRSATLALAASVLALSAGLAQAQTAAPVEYDLRFDDAVHHEARITVTWRDVGTEPLRVRMSRSSPGRYAIHEFAKNVYSVSAVDGAGRALTIGRTDPYGWTIPGHDGTVSVTYTLFGDRADGTYAQIDATHAHLNIPASLMWAEGQEARPATVRFRPVAPDWRVATQLRPTEDPYVFTAPNLQYLMDSPTEVSAHAVREWTVDDAGTPRTIRLAVHHAGTDAELDRFAASARKVVDQQIAVFGDVPDFDFGTYTFIADYLPYVSGDGMEHRNSTILTDTRSFAQADFDQLGTLSHEFIHAWNVERIRPAELEPFDFTDANPTPSLWFAEGFTSYYGPLTIRRAGEQSVDGFLADLGGTLGFIVNNPGRAYGSPQEMSLRAPFVDAATAIDPTNPTIFTSYYPYGQIIALALDLTLRQRFPGVTLDDYMRRMWRVHGVTEQPFTPDDLVEALAVTTGDRAFAEDFFARHVEASELPDFGPLLGQAGLVLRPARPEAAWIGGPPIRATGTALMVTNVPARGSPVFEAGLSRGDEIVSVDGVEMNADADWAAVVAARKPGDTVEIAYRQRGADKTTRLTFAADPAIEVVRVETAGGSVTEAQSAFREAWLGPAS</sequence>
<feature type="domain" description="PDZ" evidence="2">
    <location>
        <begin position="498"/>
        <end position="584"/>
    </location>
</feature>
<dbReference type="Gene3D" id="2.60.40.3650">
    <property type="match status" value="1"/>
</dbReference>
<dbReference type="InterPro" id="IPR036034">
    <property type="entry name" value="PDZ_sf"/>
</dbReference>
<evidence type="ECO:0000313" key="3">
    <source>
        <dbReference type="EMBL" id="OYX32466.1"/>
    </source>
</evidence>